<feature type="transmembrane region" description="Helical" evidence="1">
    <location>
        <begin position="30"/>
        <end position="51"/>
    </location>
</feature>
<evidence type="ECO:0000256" key="1">
    <source>
        <dbReference type="SAM" id="Phobius"/>
    </source>
</evidence>
<dbReference type="EMBL" id="CM017633">
    <property type="protein sequence ID" value="TYH45554.1"/>
    <property type="molecule type" value="Genomic_DNA"/>
</dbReference>
<reference evidence="2 3" key="1">
    <citation type="submission" date="2019-07" db="EMBL/GenBank/DDBJ databases">
        <title>WGS assembly of Gossypium tomentosum.</title>
        <authorList>
            <person name="Chen Z.J."/>
            <person name="Sreedasyam A."/>
            <person name="Ando A."/>
            <person name="Song Q."/>
            <person name="De L."/>
            <person name="Hulse-Kemp A."/>
            <person name="Ding M."/>
            <person name="Ye W."/>
            <person name="Kirkbride R."/>
            <person name="Jenkins J."/>
            <person name="Plott C."/>
            <person name="Lovell J."/>
            <person name="Lin Y.-M."/>
            <person name="Vaughn R."/>
            <person name="Liu B."/>
            <person name="Li W."/>
            <person name="Simpson S."/>
            <person name="Scheffler B."/>
            <person name="Saski C."/>
            <person name="Grover C."/>
            <person name="Hu G."/>
            <person name="Conover J."/>
            <person name="Carlson J."/>
            <person name="Shu S."/>
            <person name="Boston L."/>
            <person name="Williams M."/>
            <person name="Peterson D."/>
            <person name="Mcgee K."/>
            <person name="Jones D."/>
            <person name="Wendel J."/>
            <person name="Stelly D."/>
            <person name="Grimwood J."/>
            <person name="Schmutz J."/>
        </authorList>
    </citation>
    <scope>NUCLEOTIDE SEQUENCE [LARGE SCALE GENOMIC DNA]</scope>
    <source>
        <strain evidence="2">7179.01</strain>
    </source>
</reference>
<dbReference type="Proteomes" id="UP000322667">
    <property type="component" value="Chromosome D11"/>
</dbReference>
<keyword evidence="1" id="KW-1133">Transmembrane helix</keyword>
<keyword evidence="3" id="KW-1185">Reference proteome</keyword>
<gene>
    <name evidence="2" type="ORF">ES332_D11G272900v1</name>
</gene>
<name>A0A5D2IT64_GOSTO</name>
<evidence type="ECO:0000313" key="2">
    <source>
        <dbReference type="EMBL" id="TYH45554.1"/>
    </source>
</evidence>
<keyword evidence="1" id="KW-0812">Transmembrane</keyword>
<organism evidence="2 3">
    <name type="scientific">Gossypium tomentosum</name>
    <name type="common">Hawaiian cotton</name>
    <name type="synonym">Gossypium sandvicense</name>
    <dbReference type="NCBI Taxonomy" id="34277"/>
    <lineage>
        <taxon>Eukaryota</taxon>
        <taxon>Viridiplantae</taxon>
        <taxon>Streptophyta</taxon>
        <taxon>Embryophyta</taxon>
        <taxon>Tracheophyta</taxon>
        <taxon>Spermatophyta</taxon>
        <taxon>Magnoliopsida</taxon>
        <taxon>eudicotyledons</taxon>
        <taxon>Gunneridae</taxon>
        <taxon>Pentapetalae</taxon>
        <taxon>rosids</taxon>
        <taxon>malvids</taxon>
        <taxon>Malvales</taxon>
        <taxon>Malvaceae</taxon>
        <taxon>Malvoideae</taxon>
        <taxon>Gossypium</taxon>
    </lineage>
</organism>
<evidence type="ECO:0000313" key="3">
    <source>
        <dbReference type="Proteomes" id="UP000322667"/>
    </source>
</evidence>
<accession>A0A5D2IT64</accession>
<sequence>MNNRKVKVHQGDGGFEHTKWMDLKVGVSSIGLNTYCICLLMSLVFVVLFTCKFNAM</sequence>
<dbReference type="AlphaFoldDB" id="A0A5D2IT64"/>
<protein>
    <recommendedName>
        <fullName evidence="4">Transmembrane protein</fullName>
    </recommendedName>
</protein>
<proteinExistence type="predicted"/>
<evidence type="ECO:0008006" key="4">
    <source>
        <dbReference type="Google" id="ProtNLM"/>
    </source>
</evidence>
<keyword evidence="1" id="KW-0472">Membrane</keyword>